<evidence type="ECO:0000313" key="1">
    <source>
        <dbReference type="EMBL" id="MSR91545.1"/>
    </source>
</evidence>
<keyword evidence="2" id="KW-1185">Reference proteome</keyword>
<dbReference type="AlphaFoldDB" id="A0A7X2T1S8"/>
<proteinExistence type="predicted"/>
<evidence type="ECO:0000313" key="2">
    <source>
        <dbReference type="Proteomes" id="UP000460287"/>
    </source>
</evidence>
<dbReference type="RefSeq" id="WP_154531440.1">
    <property type="nucleotide sequence ID" value="NZ_VULX01000012.1"/>
</dbReference>
<dbReference type="EMBL" id="VULX01000012">
    <property type="protein sequence ID" value="MSR91545.1"/>
    <property type="molecule type" value="Genomic_DNA"/>
</dbReference>
<gene>
    <name evidence="1" type="ORF">FYJ33_09015</name>
</gene>
<protein>
    <submittedName>
        <fullName evidence="1">Uncharacterized protein</fullName>
    </submittedName>
</protein>
<dbReference type="Proteomes" id="UP000460287">
    <property type="component" value="Unassembled WGS sequence"/>
</dbReference>
<organism evidence="1 2">
    <name type="scientific">Inconstantimicrobium porci</name>
    <dbReference type="NCBI Taxonomy" id="2652291"/>
    <lineage>
        <taxon>Bacteria</taxon>
        <taxon>Bacillati</taxon>
        <taxon>Bacillota</taxon>
        <taxon>Clostridia</taxon>
        <taxon>Eubacteriales</taxon>
        <taxon>Clostridiaceae</taxon>
        <taxon>Inconstantimicrobium</taxon>
    </lineage>
</organism>
<comment type="caution">
    <text evidence="1">The sequence shown here is derived from an EMBL/GenBank/DDBJ whole genome shotgun (WGS) entry which is preliminary data.</text>
</comment>
<reference evidence="1 2" key="1">
    <citation type="submission" date="2019-08" db="EMBL/GenBank/DDBJ databases">
        <title>In-depth cultivation of the pig gut microbiome towards novel bacterial diversity and tailored functional studies.</title>
        <authorList>
            <person name="Wylensek D."/>
            <person name="Hitch T.C.A."/>
            <person name="Clavel T."/>
        </authorList>
    </citation>
    <scope>NUCLEOTIDE SEQUENCE [LARGE SCALE GENOMIC DNA]</scope>
    <source>
        <strain evidence="1 2">WCA-383-APC-5B</strain>
    </source>
</reference>
<accession>A0A7X2T1S8</accession>
<name>A0A7X2T1S8_9CLOT</name>
<sequence>MAKQQKKLIQEERKIIKETKYCEVYKDTFKMQRQFIPRSLDLTEKQLLELIRKAIEGKVFSDEFVKLLRDELNKQ</sequence>